<organism evidence="2 3">
    <name type="scientific">Tolypocladium capitatum</name>
    <dbReference type="NCBI Taxonomy" id="45235"/>
    <lineage>
        <taxon>Eukaryota</taxon>
        <taxon>Fungi</taxon>
        <taxon>Dikarya</taxon>
        <taxon>Ascomycota</taxon>
        <taxon>Pezizomycotina</taxon>
        <taxon>Sordariomycetes</taxon>
        <taxon>Hypocreomycetidae</taxon>
        <taxon>Hypocreales</taxon>
        <taxon>Ophiocordycipitaceae</taxon>
        <taxon>Tolypocladium</taxon>
    </lineage>
</organism>
<keyword evidence="3" id="KW-1185">Reference proteome</keyword>
<feature type="region of interest" description="Disordered" evidence="1">
    <location>
        <begin position="181"/>
        <end position="202"/>
    </location>
</feature>
<evidence type="ECO:0000313" key="2">
    <source>
        <dbReference type="EMBL" id="PNY27577.1"/>
    </source>
</evidence>
<proteinExistence type="predicted"/>
<name>A0A2K3QJ53_9HYPO</name>
<reference evidence="2 3" key="1">
    <citation type="submission" date="2017-08" db="EMBL/GenBank/DDBJ databases">
        <title>Harnessing the power of phylogenomics to disentangle the directionality and signatures of interkingdom host jumping in the parasitic fungal genus Tolypocladium.</title>
        <authorList>
            <person name="Quandt C.A."/>
            <person name="Patterson W."/>
            <person name="Spatafora J.W."/>
        </authorList>
    </citation>
    <scope>NUCLEOTIDE SEQUENCE [LARGE SCALE GENOMIC DNA]</scope>
    <source>
        <strain evidence="2 3">CBS 113982</strain>
    </source>
</reference>
<feature type="region of interest" description="Disordered" evidence="1">
    <location>
        <begin position="270"/>
        <end position="307"/>
    </location>
</feature>
<protein>
    <submittedName>
        <fullName evidence="2">Uncharacterized protein</fullName>
    </submittedName>
</protein>
<dbReference type="EMBL" id="NRSZ01000385">
    <property type="protein sequence ID" value="PNY27577.1"/>
    <property type="molecule type" value="Genomic_DNA"/>
</dbReference>
<evidence type="ECO:0000256" key="1">
    <source>
        <dbReference type="SAM" id="MobiDB-lite"/>
    </source>
</evidence>
<accession>A0A2K3QJ53</accession>
<feature type="region of interest" description="Disordered" evidence="1">
    <location>
        <begin position="375"/>
        <end position="398"/>
    </location>
</feature>
<dbReference type="Proteomes" id="UP000236621">
    <property type="component" value="Unassembled WGS sequence"/>
</dbReference>
<evidence type="ECO:0000313" key="3">
    <source>
        <dbReference type="Proteomes" id="UP000236621"/>
    </source>
</evidence>
<dbReference type="AlphaFoldDB" id="A0A2K3QJ53"/>
<gene>
    <name evidence="2" type="ORF">TCAP_02497</name>
</gene>
<comment type="caution">
    <text evidence="2">The sequence shown here is derived from an EMBL/GenBank/DDBJ whole genome shotgun (WGS) entry which is preliminary data.</text>
</comment>
<sequence length="398" mass="42765">MESVEPAGHVLTARIRSSYVGIGGKARSSRRLDGHLEDPASRAAPSALVSYLICAAASTCRRVKSDVRASARGPVADAHLPTAWVDGRDEERSCFRQVNSLLHPLCCAPRHASEPLPVACLALASRRPRFRPCPRSSARPGIRKVPAPGEPAAESPRLTTSGLRWAAARSRQSTRARPFAFGTPRHTRHRSRPYREPQAPETGKAVRYPLAGRRARALVASPNTWPSASSPSVSLLVDRSTPPSRRHVVVATFRVGSRRTERKPHDIAGARALSPRPLPSHHYPAPQRPRRCAADDADDISRPGQPRQCLVRQLSTRPRVDPVPARVTSALSPEGAPAVVAGRAVYRFIGAVAKQAAWVARPAFSSGLSTGFAAGQPEPVHEANQAGRAATENPISAV</sequence>
<feature type="region of interest" description="Disordered" evidence="1">
    <location>
        <begin position="132"/>
        <end position="159"/>
    </location>
</feature>